<dbReference type="Proteomes" id="UP000823941">
    <property type="component" value="Chromosome 3"/>
</dbReference>
<dbReference type="PROSITE" id="PS51029">
    <property type="entry name" value="MADF"/>
    <property type="match status" value="1"/>
</dbReference>
<feature type="domain" description="MADF" evidence="2">
    <location>
        <begin position="14"/>
        <end position="104"/>
    </location>
</feature>
<sequence length="273" mass="31743">MAEKQNVNNVISKRIIAFVKKNPILYEPSGGYGKNLRLKDQTWMDLVPQLGLSLNTIKYKWRNIRDSYSRHLKATASGERDKQSLRYRNWLWSRHMEFMRPYVNLAPGAALTLPRPRVANTTEQDDDEETETKPETITDNQDEEESEEDTRTIPQIIKGENRIEKRRFQRITLPKPPPQRPVQRQSLDGIDHIFLGYAKTVKKLSPRRQVLVKMEIAKVMMQAEMEELQGEQTTNPLDLEETTDPNSTMTPLLNGVVCKQQVESEDESYNEML</sequence>
<dbReference type="SMART" id="SM00595">
    <property type="entry name" value="MADF"/>
    <property type="match status" value="1"/>
</dbReference>
<name>A0ABQ7R5E7_PLUXY</name>
<dbReference type="PANTHER" id="PTHR12243">
    <property type="entry name" value="MADF DOMAIN TRANSCRIPTION FACTOR"/>
    <property type="match status" value="1"/>
</dbReference>
<dbReference type="PANTHER" id="PTHR12243:SF67">
    <property type="entry name" value="COREPRESSOR OF PANGOLIN, ISOFORM A-RELATED"/>
    <property type="match status" value="1"/>
</dbReference>
<evidence type="ECO:0000313" key="4">
    <source>
        <dbReference type="Proteomes" id="UP000823941"/>
    </source>
</evidence>
<protein>
    <recommendedName>
        <fullName evidence="2">MADF domain-containing protein</fullName>
    </recommendedName>
</protein>
<evidence type="ECO:0000313" key="3">
    <source>
        <dbReference type="EMBL" id="KAG7312532.1"/>
    </source>
</evidence>
<comment type="caution">
    <text evidence="3">The sequence shown here is derived from an EMBL/GenBank/DDBJ whole genome shotgun (WGS) entry which is preliminary data.</text>
</comment>
<dbReference type="InterPro" id="IPR039353">
    <property type="entry name" value="TF_Adf1"/>
</dbReference>
<gene>
    <name evidence="3" type="ORF">JYU34_002055</name>
</gene>
<feature type="region of interest" description="Disordered" evidence="1">
    <location>
        <begin position="114"/>
        <end position="151"/>
    </location>
</feature>
<organism evidence="3 4">
    <name type="scientific">Plutella xylostella</name>
    <name type="common">Diamondback moth</name>
    <name type="synonym">Plutella maculipennis</name>
    <dbReference type="NCBI Taxonomy" id="51655"/>
    <lineage>
        <taxon>Eukaryota</taxon>
        <taxon>Metazoa</taxon>
        <taxon>Ecdysozoa</taxon>
        <taxon>Arthropoda</taxon>
        <taxon>Hexapoda</taxon>
        <taxon>Insecta</taxon>
        <taxon>Pterygota</taxon>
        <taxon>Neoptera</taxon>
        <taxon>Endopterygota</taxon>
        <taxon>Lepidoptera</taxon>
        <taxon>Glossata</taxon>
        <taxon>Ditrysia</taxon>
        <taxon>Yponomeutoidea</taxon>
        <taxon>Plutellidae</taxon>
        <taxon>Plutella</taxon>
    </lineage>
</organism>
<keyword evidence="4" id="KW-1185">Reference proteome</keyword>
<dbReference type="InterPro" id="IPR006578">
    <property type="entry name" value="MADF-dom"/>
</dbReference>
<dbReference type="Pfam" id="PF10545">
    <property type="entry name" value="MADF_DNA_bdg"/>
    <property type="match status" value="1"/>
</dbReference>
<evidence type="ECO:0000259" key="2">
    <source>
        <dbReference type="PROSITE" id="PS51029"/>
    </source>
</evidence>
<proteinExistence type="predicted"/>
<dbReference type="EMBL" id="JAHIBW010000003">
    <property type="protein sequence ID" value="KAG7312532.1"/>
    <property type="molecule type" value="Genomic_DNA"/>
</dbReference>
<evidence type="ECO:0000256" key="1">
    <source>
        <dbReference type="SAM" id="MobiDB-lite"/>
    </source>
</evidence>
<accession>A0ABQ7R5E7</accession>
<reference evidence="3 4" key="1">
    <citation type="submission" date="2021-06" db="EMBL/GenBank/DDBJ databases">
        <title>A haploid diamondback moth (Plutella xylostella L.) genome assembly resolves 31 chromosomes and identifies a diamide resistance mutation.</title>
        <authorList>
            <person name="Ward C.M."/>
            <person name="Perry K.D."/>
            <person name="Baker G."/>
            <person name="Powis K."/>
            <person name="Heckel D.G."/>
            <person name="Baxter S.W."/>
        </authorList>
    </citation>
    <scope>NUCLEOTIDE SEQUENCE [LARGE SCALE GENOMIC DNA]</scope>
    <source>
        <strain evidence="3 4">LV</strain>
        <tissue evidence="3">Single pupa</tissue>
    </source>
</reference>